<protein>
    <submittedName>
        <fullName evidence="1">Uncharacterized protein</fullName>
    </submittedName>
</protein>
<accession>A0A0F7CHL4</accession>
<name>A0A0F7CHL4_PAEDU</name>
<organism evidence="1 2">
    <name type="scientific">Paenibacillus durus ATCC 35681</name>
    <dbReference type="NCBI Taxonomy" id="1333534"/>
    <lineage>
        <taxon>Bacteria</taxon>
        <taxon>Bacillati</taxon>
        <taxon>Bacillota</taxon>
        <taxon>Bacilli</taxon>
        <taxon>Bacillales</taxon>
        <taxon>Paenibacillaceae</taxon>
        <taxon>Paenibacillus</taxon>
    </lineage>
</organism>
<gene>
    <name evidence="1" type="ORF">VK70_08365</name>
</gene>
<sequence length="115" mass="12856">MTKVYIYVHILSIYSMAYFVKQNRRQQAAGDKRIEENYRGSVSGKWRSSSFLEEMNATGMEYVRGIQAVKVFGVTAKFPLTFKRAAEKYRALLHASDLPTAKPAVDGGPGAVGFQ</sequence>
<proteinExistence type="predicted"/>
<reference evidence="1 2" key="1">
    <citation type="submission" date="2015-03" db="EMBL/GenBank/DDBJ databases">
        <authorList>
            <person name="Abdul Halim M."/>
        </authorList>
    </citation>
    <scope>NUCLEOTIDE SEQUENCE [LARGE SCALE GENOMIC DNA]</scope>
    <source>
        <strain evidence="1 2">ATCC 35681</strain>
    </source>
</reference>
<dbReference type="EMBL" id="CP011114">
    <property type="protein sequence ID" value="AKG34591.1"/>
    <property type="molecule type" value="Genomic_DNA"/>
</dbReference>
<reference evidence="1 2" key="2">
    <citation type="journal article" date="2016" name="Genome Announc.">
        <title>Genome Sequence of a Gram-Positive Diazotroph, Paenibacillus durus Type Strain ATCC 35681.</title>
        <authorList>
            <person name="Halim M.A."/>
            <person name="Rahman A.Y."/>
            <person name="Sim K.S."/>
            <person name="Yam H.C."/>
            <person name="Rahim A.A."/>
            <person name="Ghazali A.H."/>
            <person name="Najimudin N."/>
        </authorList>
    </citation>
    <scope>NUCLEOTIDE SEQUENCE [LARGE SCALE GENOMIC DNA]</scope>
    <source>
        <strain evidence="1 2">ATCC 35681</strain>
    </source>
</reference>
<dbReference type="HOGENOM" id="CLU_2106539_0_0_9"/>
<dbReference type="Proteomes" id="UP000034189">
    <property type="component" value="Chromosome"/>
</dbReference>
<evidence type="ECO:0000313" key="1">
    <source>
        <dbReference type="EMBL" id="AKG34591.1"/>
    </source>
</evidence>
<dbReference type="PATRIC" id="fig|1333534.5.peg.1827"/>
<evidence type="ECO:0000313" key="2">
    <source>
        <dbReference type="Proteomes" id="UP000034189"/>
    </source>
</evidence>
<dbReference type="AlphaFoldDB" id="A0A0F7CHL4"/>